<name>A0AAV1HQI6_9CHLO</name>
<dbReference type="Proteomes" id="UP001314263">
    <property type="component" value="Unassembled WGS sequence"/>
</dbReference>
<reference evidence="3 4" key="1">
    <citation type="submission" date="2023-10" db="EMBL/GenBank/DDBJ databases">
        <authorList>
            <person name="Maclean D."/>
            <person name="Macfadyen A."/>
        </authorList>
    </citation>
    <scope>NUCLEOTIDE SEQUENCE [LARGE SCALE GENOMIC DNA]</scope>
</reference>
<gene>
    <name evidence="3" type="ORF">CVIRNUC_000464</name>
</gene>
<evidence type="ECO:0000259" key="2">
    <source>
        <dbReference type="PROSITE" id="PS50003"/>
    </source>
</evidence>
<evidence type="ECO:0000256" key="1">
    <source>
        <dbReference type="SAM" id="MobiDB-lite"/>
    </source>
</evidence>
<dbReference type="AlphaFoldDB" id="A0AAV1HQI6"/>
<proteinExistence type="predicted"/>
<sequence>MLAKAASKAAHTTWQECWVWLLQDRLCYAVSGAEDRIRYIPLDRITVRPLPRGYTPRIAVMSSDEAMAVLPGRMERHSALGDSFGMIFSMQYGSKTAYWAAASSQEAKGWLRAIRHAWVAAVLKPDRFIRASLSLACCSTSQKGASQGTLSPSPADSRDPAVPKTILDVEVVTREAQGWGEGSCLWIVLHGQSPGESSGRHLLIPASRSAKPFGTAAIATCQVACPRAFAGSIRAIELGLHGKCRLWMAEKVRLRPKGQVDWTEYSCAGLLSTAS</sequence>
<dbReference type="Gene3D" id="2.30.29.30">
    <property type="entry name" value="Pleckstrin-homology domain (PH domain)/Phosphotyrosine-binding domain (PTB)"/>
    <property type="match status" value="1"/>
</dbReference>
<dbReference type="InterPro" id="IPR011993">
    <property type="entry name" value="PH-like_dom_sf"/>
</dbReference>
<feature type="region of interest" description="Disordered" evidence="1">
    <location>
        <begin position="142"/>
        <end position="161"/>
    </location>
</feature>
<feature type="compositionally biased region" description="Polar residues" evidence="1">
    <location>
        <begin position="142"/>
        <end position="154"/>
    </location>
</feature>
<keyword evidence="4" id="KW-1185">Reference proteome</keyword>
<dbReference type="PROSITE" id="PS50003">
    <property type="entry name" value="PH_DOMAIN"/>
    <property type="match status" value="1"/>
</dbReference>
<comment type="caution">
    <text evidence="3">The sequence shown here is derived from an EMBL/GenBank/DDBJ whole genome shotgun (WGS) entry which is preliminary data.</text>
</comment>
<feature type="domain" description="PH" evidence="2">
    <location>
        <begin position="1"/>
        <end position="119"/>
    </location>
</feature>
<evidence type="ECO:0000313" key="4">
    <source>
        <dbReference type="Proteomes" id="UP001314263"/>
    </source>
</evidence>
<accession>A0AAV1HQI6</accession>
<evidence type="ECO:0000313" key="3">
    <source>
        <dbReference type="EMBL" id="CAK0734664.1"/>
    </source>
</evidence>
<organism evidence="3 4">
    <name type="scientific">Coccomyxa viridis</name>
    <dbReference type="NCBI Taxonomy" id="1274662"/>
    <lineage>
        <taxon>Eukaryota</taxon>
        <taxon>Viridiplantae</taxon>
        <taxon>Chlorophyta</taxon>
        <taxon>core chlorophytes</taxon>
        <taxon>Trebouxiophyceae</taxon>
        <taxon>Trebouxiophyceae incertae sedis</taxon>
        <taxon>Coccomyxaceae</taxon>
        <taxon>Coccomyxa</taxon>
    </lineage>
</organism>
<protein>
    <recommendedName>
        <fullName evidence="2">PH domain-containing protein</fullName>
    </recommendedName>
</protein>
<dbReference type="InterPro" id="IPR001849">
    <property type="entry name" value="PH_domain"/>
</dbReference>
<dbReference type="SUPFAM" id="SSF50729">
    <property type="entry name" value="PH domain-like"/>
    <property type="match status" value="1"/>
</dbReference>
<dbReference type="EMBL" id="CAUYUE010000001">
    <property type="protein sequence ID" value="CAK0734664.1"/>
    <property type="molecule type" value="Genomic_DNA"/>
</dbReference>